<dbReference type="Gene3D" id="1.20.5.4980">
    <property type="match status" value="1"/>
</dbReference>
<evidence type="ECO:0000313" key="11">
    <source>
        <dbReference type="Proteomes" id="UP000005204"/>
    </source>
</evidence>
<dbReference type="PANTHER" id="PTHR28680">
    <property type="entry name" value="CENTROMERE PROTEIN X"/>
    <property type="match status" value="1"/>
</dbReference>
<evidence type="ECO:0000256" key="8">
    <source>
        <dbReference type="ARBA" id="ARBA00047146"/>
    </source>
</evidence>
<keyword evidence="4" id="KW-0227">DNA damage</keyword>
<evidence type="ECO:0000256" key="5">
    <source>
        <dbReference type="ARBA" id="ARBA00023125"/>
    </source>
</evidence>
<evidence type="ECO:0000313" key="9">
    <source>
        <dbReference type="EMBL" id="BAN29074.1"/>
    </source>
</evidence>
<evidence type="ECO:0000256" key="1">
    <source>
        <dbReference type="ARBA" id="ARBA00004123"/>
    </source>
</evidence>
<keyword evidence="11" id="KW-1185">Reference proteome</keyword>
<dbReference type="Pfam" id="PF09415">
    <property type="entry name" value="CENP-X"/>
    <property type="match status" value="1"/>
</dbReference>
<dbReference type="GO" id="GO:0046982">
    <property type="term" value="F:protein heterodimerization activity"/>
    <property type="evidence" value="ECO:0007669"/>
    <property type="project" value="InterPro"/>
</dbReference>
<dbReference type="InterPro" id="IPR018552">
    <property type="entry name" value="CENP-X"/>
</dbReference>
<protein>
    <recommendedName>
        <fullName evidence="3">Centromere protein X</fullName>
    </recommendedName>
</protein>
<dbReference type="EMBL" id="AB766233">
    <property type="protein sequence ID" value="BAN29074.1"/>
    <property type="molecule type" value="mRNA"/>
</dbReference>
<dbReference type="GO" id="GO:0006281">
    <property type="term" value="P:DNA repair"/>
    <property type="evidence" value="ECO:0007669"/>
    <property type="project" value="UniProtKB-KW"/>
</dbReference>
<evidence type="ECO:0000256" key="7">
    <source>
        <dbReference type="ARBA" id="ARBA00023242"/>
    </source>
</evidence>
<dbReference type="KEGG" id="bmor:101741418"/>
<comment type="subunit">
    <text evidence="8">Heterodimer with CENPX, sometimes called MHF; this interaction stabilizes both partners. MHF heterodimers can assemble to form tetrameric structures. MHF also coassemble with CENPT-CENPW heterodimers at centromeres to form the tetrameric CENP-T-W-S-X complex. Forms a discrete complex with FANCM and CENPX, called FANCM-MHF; this interaction, probably mediated by direct binding between CENPS and FANCM, leads to synergistic activation of double-stranded DNA binding and strongly stimulates FANCM-mediated DNA remodeling. Recruited by FANCM to the Fanconi anemia (FA) core complex, which consists of CENPS, CENPX, FANCA, FANCB, FANCC, FANCE, FANCF, FANCG, FANCL, FANCM, FAAP24 and FAAP100. The FA core complex associates with Bloom syndrome (BLM) complex, which consists of at least BLM, DNA topoisomerase 3-alpha (TOP3A), RMI1/BLAP75, RPA1/RPA70 and RPA2/RPA32. The super complex between FA and BLM is called BRAFT.</text>
</comment>
<dbReference type="Gene3D" id="6.10.130.30">
    <property type="match status" value="1"/>
</dbReference>
<dbReference type="OrthoDB" id="2500381at2759"/>
<name>A0A060N0C9_BOMMO</name>
<gene>
    <name evidence="9" type="primary">MHF2</name>
    <name evidence="10" type="synonym">101741418</name>
</gene>
<sequence>MARNIKDNNNIDPATLLSNVKSTIKKDVIKELLENHFQESKTKIAPHALMLLADVAKCLVTETCLRAVKQAQREGSNKVDVEHIEKCLPQLMLDFP</sequence>
<dbReference type="GO" id="GO:0031297">
    <property type="term" value="P:replication fork processing"/>
    <property type="evidence" value="ECO:0007669"/>
    <property type="project" value="TreeGrafter"/>
</dbReference>
<keyword evidence="6" id="KW-0234">DNA repair</keyword>
<dbReference type="Proteomes" id="UP000005204">
    <property type="component" value="Unassembled WGS sequence"/>
</dbReference>
<evidence type="ECO:0000256" key="3">
    <source>
        <dbReference type="ARBA" id="ARBA00016388"/>
    </source>
</evidence>
<proteinExistence type="evidence at transcript level"/>
<accession>A0A060N0C9</accession>
<dbReference type="CDD" id="cd22921">
    <property type="entry name" value="HFD_CENP-X"/>
    <property type="match status" value="1"/>
</dbReference>
<reference evidence="10" key="3">
    <citation type="submission" date="2022-06" db="UniProtKB">
        <authorList>
            <consortium name="EnsemblMetazoa"/>
        </authorList>
    </citation>
    <scope>IDENTIFICATION</scope>
    <source>
        <strain evidence="10">p50T (Dazao)</strain>
    </source>
</reference>
<keyword evidence="5" id="KW-0238">DNA-binding</keyword>
<dbReference type="PANTHER" id="PTHR28680:SF1">
    <property type="entry name" value="CENTROMERE PROTEIN X"/>
    <property type="match status" value="1"/>
</dbReference>
<dbReference type="RefSeq" id="NP_001268381.1">
    <property type="nucleotide sequence ID" value="NM_001281452.1"/>
</dbReference>
<dbReference type="GO" id="GO:0003677">
    <property type="term" value="F:DNA binding"/>
    <property type="evidence" value="ECO:0007669"/>
    <property type="project" value="UniProtKB-KW"/>
</dbReference>
<dbReference type="GO" id="GO:0000712">
    <property type="term" value="P:resolution of meiotic recombination intermediates"/>
    <property type="evidence" value="ECO:0007669"/>
    <property type="project" value="TreeGrafter"/>
</dbReference>
<evidence type="ECO:0000313" key="10">
    <source>
        <dbReference type="EnsemblMetazoa" id="NP_001268381.1"/>
    </source>
</evidence>
<comment type="subcellular location">
    <subcellularLocation>
        <location evidence="1">Nucleus</location>
    </subcellularLocation>
</comment>
<reference evidence="11" key="1">
    <citation type="journal article" date="2008" name="Insect Biochem. Mol. Biol.">
        <title>The genome of a lepidopteran model insect, the silkworm Bombyx mori.</title>
        <authorList>
            <consortium name="International Silkworm Genome Consortium"/>
        </authorList>
    </citation>
    <scope>NUCLEOTIDE SEQUENCE [LARGE SCALE GENOMIC DNA]</scope>
    <source>
        <strain evidence="11">p50T</strain>
    </source>
</reference>
<evidence type="ECO:0000256" key="4">
    <source>
        <dbReference type="ARBA" id="ARBA00022763"/>
    </source>
</evidence>
<evidence type="ECO:0000256" key="6">
    <source>
        <dbReference type="ARBA" id="ARBA00023204"/>
    </source>
</evidence>
<dbReference type="CTD" id="101741418"/>
<dbReference type="EnsemblMetazoa" id="NM_001281452.1">
    <property type="protein sequence ID" value="NP_001268381.1"/>
    <property type="gene ID" value="GeneID_101741418"/>
</dbReference>
<dbReference type="GO" id="GO:0043240">
    <property type="term" value="C:Fanconi anaemia nuclear complex"/>
    <property type="evidence" value="ECO:0007669"/>
    <property type="project" value="TreeGrafter"/>
</dbReference>
<evidence type="ECO:0000256" key="2">
    <source>
        <dbReference type="ARBA" id="ARBA00009359"/>
    </source>
</evidence>
<reference evidence="9" key="2">
    <citation type="journal article" date="2014" name="Insect Mol. Biol.">
        <title>Middle region of FancM interacts with Mhf and Rmi1 in silkworms, a species lacking the Fanconi anaemia (FA) core complex.</title>
        <authorList>
            <person name="Sugahara R."/>
            <person name="Mon H."/>
            <person name="Lee J.M."/>
            <person name="Kusakabe T."/>
        </authorList>
    </citation>
    <scope>NUCLEOTIDE SEQUENCE</scope>
</reference>
<organism evidence="9">
    <name type="scientific">Bombyx mori</name>
    <name type="common">Silk moth</name>
    <dbReference type="NCBI Taxonomy" id="7091"/>
    <lineage>
        <taxon>Eukaryota</taxon>
        <taxon>Metazoa</taxon>
        <taxon>Ecdysozoa</taxon>
        <taxon>Arthropoda</taxon>
        <taxon>Hexapoda</taxon>
        <taxon>Insecta</taxon>
        <taxon>Pterygota</taxon>
        <taxon>Neoptera</taxon>
        <taxon>Endopterygota</taxon>
        <taxon>Lepidoptera</taxon>
        <taxon>Glossata</taxon>
        <taxon>Ditrysia</taxon>
        <taxon>Bombycoidea</taxon>
        <taxon>Bombycidae</taxon>
        <taxon>Bombycinae</taxon>
        <taxon>Bombyx</taxon>
    </lineage>
</organism>
<dbReference type="SUPFAM" id="SSF47113">
    <property type="entry name" value="Histone-fold"/>
    <property type="match status" value="1"/>
</dbReference>
<dbReference type="GeneID" id="101741418"/>
<dbReference type="GO" id="GO:0051382">
    <property type="term" value="P:kinetochore assembly"/>
    <property type="evidence" value="ECO:0007669"/>
    <property type="project" value="InterPro"/>
</dbReference>
<keyword evidence="7" id="KW-0539">Nucleus</keyword>
<comment type="similarity">
    <text evidence="2">Belongs to the CENP-X/MHF2 family.</text>
</comment>
<dbReference type="InterPro" id="IPR009072">
    <property type="entry name" value="Histone-fold"/>
</dbReference>
<dbReference type="GO" id="GO:0071821">
    <property type="term" value="C:FANCM-MHF complex"/>
    <property type="evidence" value="ECO:0007669"/>
    <property type="project" value="TreeGrafter"/>
</dbReference>
<dbReference type="AlphaFoldDB" id="A0A060N0C9"/>